<proteinExistence type="predicted"/>
<reference evidence="1 2" key="1">
    <citation type="submission" date="2018-06" db="EMBL/GenBank/DDBJ databases">
        <title>Freshwater and sediment microbial communities from various areas in North America, analyzing microbe dynamics in response to fracking.</title>
        <authorList>
            <person name="Lamendella R."/>
        </authorList>
    </citation>
    <scope>NUCLEOTIDE SEQUENCE [LARGE SCALE GENOMIC DNA]</scope>
    <source>
        <strain evidence="1 2">NG-13</strain>
    </source>
</reference>
<sequence>MKMRHLVEFTVDTANPIGEISAVISEVLRVHEESRLDILRGLDTVIGEALAQLEHNEEGADLNDGND</sequence>
<gene>
    <name evidence="1" type="ORF">DET54_106219</name>
</gene>
<evidence type="ECO:0000313" key="1">
    <source>
        <dbReference type="EMBL" id="RAI96861.1"/>
    </source>
</evidence>
<evidence type="ECO:0008006" key="3">
    <source>
        <dbReference type="Google" id="ProtNLM"/>
    </source>
</evidence>
<name>A0ABX9BKB1_9BACL</name>
<dbReference type="Proteomes" id="UP000248827">
    <property type="component" value="Unassembled WGS sequence"/>
</dbReference>
<organism evidence="1 2">
    <name type="scientific">Paenibacillus pabuli</name>
    <dbReference type="NCBI Taxonomy" id="1472"/>
    <lineage>
        <taxon>Bacteria</taxon>
        <taxon>Bacillati</taxon>
        <taxon>Bacillota</taxon>
        <taxon>Bacilli</taxon>
        <taxon>Bacillales</taxon>
        <taxon>Paenibacillaceae</taxon>
        <taxon>Paenibacillus</taxon>
    </lineage>
</organism>
<accession>A0ABX9BKB1</accession>
<dbReference type="EMBL" id="QLLI01000006">
    <property type="protein sequence ID" value="RAI96861.1"/>
    <property type="molecule type" value="Genomic_DNA"/>
</dbReference>
<evidence type="ECO:0000313" key="2">
    <source>
        <dbReference type="Proteomes" id="UP000248827"/>
    </source>
</evidence>
<comment type="caution">
    <text evidence="1">The sequence shown here is derived from an EMBL/GenBank/DDBJ whole genome shotgun (WGS) entry which is preliminary data.</text>
</comment>
<keyword evidence="2" id="KW-1185">Reference proteome</keyword>
<protein>
    <recommendedName>
        <fullName evidence="3">Tranposon-transfer assisting protein</fullName>
    </recommendedName>
</protein>
<dbReference type="RefSeq" id="WP_111620034.1">
    <property type="nucleotide sequence ID" value="NZ_QLLI01000006.1"/>
</dbReference>